<gene>
    <name evidence="1" type="ORF">KC01_LOCUS20997</name>
</gene>
<keyword evidence="2" id="KW-1185">Reference proteome</keyword>
<accession>A0AAV2KSN3</accession>
<name>A0AAV2KSN3_KNICA</name>
<proteinExistence type="predicted"/>
<dbReference type="Proteomes" id="UP001497482">
    <property type="component" value="Chromosome 2"/>
</dbReference>
<evidence type="ECO:0000313" key="2">
    <source>
        <dbReference type="Proteomes" id="UP001497482"/>
    </source>
</evidence>
<protein>
    <submittedName>
        <fullName evidence="1">Uncharacterized protein</fullName>
    </submittedName>
</protein>
<evidence type="ECO:0000313" key="1">
    <source>
        <dbReference type="EMBL" id="CAL1591638.1"/>
    </source>
</evidence>
<reference evidence="1 2" key="1">
    <citation type="submission" date="2024-04" db="EMBL/GenBank/DDBJ databases">
        <authorList>
            <person name="Waldvogel A.-M."/>
            <person name="Schoenle A."/>
        </authorList>
    </citation>
    <scope>NUCLEOTIDE SEQUENCE [LARGE SCALE GENOMIC DNA]</scope>
</reference>
<dbReference type="EMBL" id="OZ035824">
    <property type="protein sequence ID" value="CAL1591638.1"/>
    <property type="molecule type" value="Genomic_DNA"/>
</dbReference>
<organism evidence="1 2">
    <name type="scientific">Knipowitschia caucasica</name>
    <name type="common">Caucasian dwarf goby</name>
    <name type="synonym">Pomatoschistus caucasicus</name>
    <dbReference type="NCBI Taxonomy" id="637954"/>
    <lineage>
        <taxon>Eukaryota</taxon>
        <taxon>Metazoa</taxon>
        <taxon>Chordata</taxon>
        <taxon>Craniata</taxon>
        <taxon>Vertebrata</taxon>
        <taxon>Euteleostomi</taxon>
        <taxon>Actinopterygii</taxon>
        <taxon>Neopterygii</taxon>
        <taxon>Teleostei</taxon>
        <taxon>Neoteleostei</taxon>
        <taxon>Acanthomorphata</taxon>
        <taxon>Gobiaria</taxon>
        <taxon>Gobiiformes</taxon>
        <taxon>Gobioidei</taxon>
        <taxon>Gobiidae</taxon>
        <taxon>Gobiinae</taxon>
        <taxon>Knipowitschia</taxon>
    </lineage>
</organism>
<sequence length="143" mass="16084">MLQLDVFHYPHDTSGRRRSHLCHVSHSIELPLLPRTFLVSSRHYLIYPSPCIANIDSFFPPRTGVFLTSTAPYPLAFHSYRAPSVLWSACSITPPHSTFHLCSPPSSLLSLPPPYPQPHNNNTFFPMGHTPHRGLLHPHSSTS</sequence>
<dbReference type="AlphaFoldDB" id="A0AAV2KSN3"/>